<dbReference type="AlphaFoldDB" id="A0A168PPQ8"/>
<name>A0A168PPQ8_ABSGL</name>
<feature type="region of interest" description="Disordered" evidence="2">
    <location>
        <begin position="234"/>
        <end position="307"/>
    </location>
</feature>
<gene>
    <name evidence="3" type="primary">ABSGL_08570.1 scaffold 10421</name>
</gene>
<keyword evidence="1" id="KW-0175">Coiled coil</keyword>
<feature type="coiled-coil region" evidence="1">
    <location>
        <begin position="74"/>
        <end position="101"/>
    </location>
</feature>
<evidence type="ECO:0000256" key="2">
    <source>
        <dbReference type="SAM" id="MobiDB-lite"/>
    </source>
</evidence>
<accession>A0A168PPQ8</accession>
<dbReference type="Proteomes" id="UP000078561">
    <property type="component" value="Unassembled WGS sequence"/>
</dbReference>
<proteinExistence type="predicted"/>
<sequence length="341" mass="38978">MDTDSSSTTVTMDQQQQQRLTLMESLDRSLYMAEKAVDLDGVMDRSSYIAEKALDTILAEFQQLVIDSAQEEAFEKNQRIHDRLKRRVESIQQQLASYKGENVIVPKNLPCLQLIGDTDTVKTKVCFETIDKFFLMFELIAHQHHINLDLSWEPFDMRASRYENPVRFVDGFATTLRSTGVTDSVGYGTILLKALRPNHQQFVQQIRLAYAAAPRVNRPEMTVDYINEVAPILATEDPVEPQQGGPNLNRTGNRPRYPSRHQNGSNNRNQAGPSRPRPYSIPTQASPSSKQKEKVNESYHCHKPWDPKHRCQEFLQKEAEKFAARMAKLQLEEGEGSTRKV</sequence>
<feature type="compositionally biased region" description="Basic and acidic residues" evidence="2">
    <location>
        <begin position="290"/>
        <end position="307"/>
    </location>
</feature>
<feature type="compositionally biased region" description="Polar residues" evidence="2">
    <location>
        <begin position="260"/>
        <end position="272"/>
    </location>
</feature>
<dbReference type="OrthoDB" id="2265483at2759"/>
<protein>
    <submittedName>
        <fullName evidence="3">Uncharacterized protein</fullName>
    </submittedName>
</protein>
<evidence type="ECO:0000313" key="4">
    <source>
        <dbReference type="Proteomes" id="UP000078561"/>
    </source>
</evidence>
<dbReference type="EMBL" id="LT554016">
    <property type="protein sequence ID" value="SAM02754.1"/>
    <property type="molecule type" value="Genomic_DNA"/>
</dbReference>
<reference evidence="3" key="1">
    <citation type="submission" date="2016-04" db="EMBL/GenBank/DDBJ databases">
        <authorList>
            <person name="Evans L.H."/>
            <person name="Alamgir A."/>
            <person name="Owens N."/>
            <person name="Weber N.D."/>
            <person name="Virtaneva K."/>
            <person name="Barbian K."/>
            <person name="Babar A."/>
            <person name="Rosenke K."/>
        </authorList>
    </citation>
    <scope>NUCLEOTIDE SEQUENCE [LARGE SCALE GENOMIC DNA]</scope>
    <source>
        <strain evidence="3">CBS 101.48</strain>
    </source>
</reference>
<evidence type="ECO:0000313" key="3">
    <source>
        <dbReference type="EMBL" id="SAM02754.1"/>
    </source>
</evidence>
<organism evidence="3">
    <name type="scientific">Absidia glauca</name>
    <name type="common">Pin mould</name>
    <dbReference type="NCBI Taxonomy" id="4829"/>
    <lineage>
        <taxon>Eukaryota</taxon>
        <taxon>Fungi</taxon>
        <taxon>Fungi incertae sedis</taxon>
        <taxon>Mucoromycota</taxon>
        <taxon>Mucoromycotina</taxon>
        <taxon>Mucoromycetes</taxon>
        <taxon>Mucorales</taxon>
        <taxon>Cunninghamellaceae</taxon>
        <taxon>Absidia</taxon>
    </lineage>
</organism>
<keyword evidence="4" id="KW-1185">Reference proteome</keyword>
<dbReference type="InParanoid" id="A0A168PPQ8"/>
<evidence type="ECO:0000256" key="1">
    <source>
        <dbReference type="SAM" id="Coils"/>
    </source>
</evidence>